<name>A0AAV5VLR2_9BILA</name>
<evidence type="ECO:0000313" key="3">
    <source>
        <dbReference type="EMBL" id="GMT20540.1"/>
    </source>
</evidence>
<feature type="non-terminal residue" evidence="3">
    <location>
        <position position="88"/>
    </location>
</feature>
<feature type="transmembrane region" description="Helical" evidence="2">
    <location>
        <begin position="34"/>
        <end position="53"/>
    </location>
</feature>
<feature type="non-terminal residue" evidence="3">
    <location>
        <position position="1"/>
    </location>
</feature>
<reference evidence="3" key="1">
    <citation type="submission" date="2023-10" db="EMBL/GenBank/DDBJ databases">
        <title>Genome assembly of Pristionchus species.</title>
        <authorList>
            <person name="Yoshida K."/>
            <person name="Sommer R.J."/>
        </authorList>
    </citation>
    <scope>NUCLEOTIDE SEQUENCE</scope>
    <source>
        <strain evidence="3">RS5133</strain>
    </source>
</reference>
<evidence type="ECO:0000313" key="4">
    <source>
        <dbReference type="Proteomes" id="UP001432322"/>
    </source>
</evidence>
<keyword evidence="2" id="KW-1133">Transmembrane helix</keyword>
<sequence>SMPAITLPVKKSANSSDGRGQWRPRSGYLSPPEWVSMCMIELIQWLFACFVFYHAVHNELIKIGDIISVVAQTFVLYYVFHGCHHVLS</sequence>
<feature type="transmembrane region" description="Helical" evidence="2">
    <location>
        <begin position="60"/>
        <end position="80"/>
    </location>
</feature>
<comment type="caution">
    <text evidence="3">The sequence shown here is derived from an EMBL/GenBank/DDBJ whole genome shotgun (WGS) entry which is preliminary data.</text>
</comment>
<dbReference type="Proteomes" id="UP001432322">
    <property type="component" value="Unassembled WGS sequence"/>
</dbReference>
<proteinExistence type="predicted"/>
<dbReference type="EMBL" id="BTSY01000003">
    <property type="protein sequence ID" value="GMT20540.1"/>
    <property type="molecule type" value="Genomic_DNA"/>
</dbReference>
<keyword evidence="2" id="KW-0812">Transmembrane</keyword>
<accession>A0AAV5VLR2</accession>
<keyword evidence="4" id="KW-1185">Reference proteome</keyword>
<protein>
    <submittedName>
        <fullName evidence="3">Uncharacterized protein</fullName>
    </submittedName>
</protein>
<keyword evidence="2" id="KW-0472">Membrane</keyword>
<evidence type="ECO:0000256" key="2">
    <source>
        <dbReference type="SAM" id="Phobius"/>
    </source>
</evidence>
<gene>
    <name evidence="3" type="ORF">PFISCL1PPCAC_11837</name>
</gene>
<organism evidence="3 4">
    <name type="scientific">Pristionchus fissidentatus</name>
    <dbReference type="NCBI Taxonomy" id="1538716"/>
    <lineage>
        <taxon>Eukaryota</taxon>
        <taxon>Metazoa</taxon>
        <taxon>Ecdysozoa</taxon>
        <taxon>Nematoda</taxon>
        <taxon>Chromadorea</taxon>
        <taxon>Rhabditida</taxon>
        <taxon>Rhabditina</taxon>
        <taxon>Diplogasteromorpha</taxon>
        <taxon>Diplogasteroidea</taxon>
        <taxon>Neodiplogasteridae</taxon>
        <taxon>Pristionchus</taxon>
    </lineage>
</organism>
<evidence type="ECO:0000256" key="1">
    <source>
        <dbReference type="SAM" id="MobiDB-lite"/>
    </source>
</evidence>
<dbReference type="AlphaFoldDB" id="A0AAV5VLR2"/>
<feature type="region of interest" description="Disordered" evidence="1">
    <location>
        <begin position="1"/>
        <end position="27"/>
    </location>
</feature>